<name>A0A4Z0M2U8_9GAMM</name>
<gene>
    <name evidence="3" type="primary">pilW</name>
    <name evidence="3" type="ORF">E4634_07255</name>
</gene>
<proteinExistence type="predicted"/>
<dbReference type="NCBIfam" id="TIGR02521">
    <property type="entry name" value="type_IV_pilW"/>
    <property type="match status" value="1"/>
</dbReference>
<feature type="chain" id="PRO_5021495823" evidence="2">
    <location>
        <begin position="27"/>
        <end position="261"/>
    </location>
</feature>
<protein>
    <submittedName>
        <fullName evidence="3">Type IV pilus biogenesis/stability protein PilW</fullName>
    </submittedName>
</protein>
<dbReference type="PROSITE" id="PS50005">
    <property type="entry name" value="TPR"/>
    <property type="match status" value="2"/>
</dbReference>
<comment type="caution">
    <text evidence="3">The sequence shown here is derived from an EMBL/GenBank/DDBJ whole genome shotgun (WGS) entry which is preliminary data.</text>
</comment>
<evidence type="ECO:0000256" key="2">
    <source>
        <dbReference type="SAM" id="SignalP"/>
    </source>
</evidence>
<dbReference type="RefSeq" id="WP_135442312.1">
    <property type="nucleotide sequence ID" value="NZ_SRLE01000006.1"/>
</dbReference>
<dbReference type="EMBL" id="SRLE01000006">
    <property type="protein sequence ID" value="TGD73932.1"/>
    <property type="molecule type" value="Genomic_DNA"/>
</dbReference>
<dbReference type="InterPro" id="IPR019734">
    <property type="entry name" value="TPR_rpt"/>
</dbReference>
<evidence type="ECO:0000256" key="1">
    <source>
        <dbReference type="PROSITE-ProRule" id="PRU00339"/>
    </source>
</evidence>
<reference evidence="3 4" key="1">
    <citation type="submission" date="2019-04" db="EMBL/GenBank/DDBJ databases">
        <title>Taxonomy of novel Haliea sp. from mangrove soil of West Coast of India.</title>
        <authorList>
            <person name="Verma A."/>
            <person name="Kumar P."/>
            <person name="Krishnamurthi S."/>
        </authorList>
    </citation>
    <scope>NUCLEOTIDE SEQUENCE [LARGE SCALE GENOMIC DNA]</scope>
    <source>
        <strain evidence="3 4">SAOS-164</strain>
    </source>
</reference>
<dbReference type="Proteomes" id="UP000298050">
    <property type="component" value="Unassembled WGS sequence"/>
</dbReference>
<dbReference type="Pfam" id="PF13181">
    <property type="entry name" value="TPR_8"/>
    <property type="match status" value="2"/>
</dbReference>
<evidence type="ECO:0000313" key="4">
    <source>
        <dbReference type="Proteomes" id="UP000298050"/>
    </source>
</evidence>
<feature type="repeat" description="TPR" evidence="1">
    <location>
        <begin position="79"/>
        <end position="112"/>
    </location>
</feature>
<evidence type="ECO:0000313" key="3">
    <source>
        <dbReference type="EMBL" id="TGD73932.1"/>
    </source>
</evidence>
<dbReference type="AlphaFoldDB" id="A0A4Z0M2U8"/>
<dbReference type="PANTHER" id="PTHR44395:SF1">
    <property type="entry name" value="PROTEIN O-MANNOSYL-TRANSFERASE TMTC3"/>
    <property type="match status" value="1"/>
</dbReference>
<dbReference type="SUPFAM" id="SSF48452">
    <property type="entry name" value="TPR-like"/>
    <property type="match status" value="1"/>
</dbReference>
<keyword evidence="4" id="KW-1185">Reference proteome</keyword>
<feature type="signal peptide" evidence="2">
    <location>
        <begin position="1"/>
        <end position="26"/>
    </location>
</feature>
<dbReference type="Gene3D" id="1.25.40.10">
    <property type="entry name" value="Tetratricopeptide repeat domain"/>
    <property type="match status" value="1"/>
</dbReference>
<dbReference type="InterPro" id="IPR013360">
    <property type="entry name" value="Pilus_4_PilW"/>
</dbReference>
<dbReference type="PANTHER" id="PTHR44395">
    <property type="match status" value="1"/>
</dbReference>
<accession>A0A4Z0M2U8</accession>
<keyword evidence="1" id="KW-0802">TPR repeat</keyword>
<feature type="repeat" description="TPR" evidence="1">
    <location>
        <begin position="45"/>
        <end position="78"/>
    </location>
</feature>
<sequence length="261" mass="29400">MNASQPVLALCARWAGLLIATLLLSACITTTEGGFTEKADPKEALELRVELARKYIGEGDWENAKRNLKMAYEMDPNNAEVHEAFALVYQSTGEFELAEQSYKTAIRLNRGFSRARNNYAAFLYSQARYREAAEQLEYVVKDSLYQARPQAFVNLGLCREQLFESAAAEQAFMRALTMDRTNSIALLELAVLRYEAEDYPTAGKYYGTYRTVVRQQSARGLWLGIRLARANGDADAEASYALALANLYPESAEYQAYKRTQ</sequence>
<dbReference type="OrthoDB" id="129043at2"/>
<dbReference type="SMART" id="SM00028">
    <property type="entry name" value="TPR"/>
    <property type="match status" value="3"/>
</dbReference>
<keyword evidence="2" id="KW-0732">Signal</keyword>
<dbReference type="InterPro" id="IPR011990">
    <property type="entry name" value="TPR-like_helical_dom_sf"/>
</dbReference>
<organism evidence="3 4">
    <name type="scientific">Mangrovimicrobium sediminis</name>
    <dbReference type="NCBI Taxonomy" id="2562682"/>
    <lineage>
        <taxon>Bacteria</taxon>
        <taxon>Pseudomonadati</taxon>
        <taxon>Pseudomonadota</taxon>
        <taxon>Gammaproteobacteria</taxon>
        <taxon>Cellvibrionales</taxon>
        <taxon>Halieaceae</taxon>
        <taxon>Mangrovimicrobium</taxon>
    </lineage>
</organism>